<dbReference type="SUPFAM" id="SSF158682">
    <property type="entry name" value="TerB-like"/>
    <property type="match status" value="1"/>
</dbReference>
<evidence type="ECO:0000313" key="2">
    <source>
        <dbReference type="EMBL" id="GAK54239.1"/>
    </source>
</evidence>
<dbReference type="InterPro" id="IPR029024">
    <property type="entry name" value="TerB-like"/>
</dbReference>
<dbReference type="Gene3D" id="1.10.3680.10">
    <property type="entry name" value="TerB-like"/>
    <property type="match status" value="1"/>
</dbReference>
<evidence type="ECO:0000259" key="1">
    <source>
        <dbReference type="Pfam" id="PF05099"/>
    </source>
</evidence>
<keyword evidence="3" id="KW-1185">Reference proteome</keyword>
<protein>
    <recommendedName>
        <fullName evidence="1">Co-chaperone DjlA N-terminal domain-containing protein</fullName>
    </recommendedName>
</protein>
<sequence>MKNDDIIDSVLSVLALDGSLNKWEIQFFNELCQRLNISQETQHKAIQRIKQGKGRIHLPEQDSDKKRLLYFLIQAVVADGKVSEQERHVLQTVVEKLGISFSYVEEILEQRMKEVKTERYTIRQESTIVCPKCSFEQTSSYRCKRCGVIFEKYKQAQGPTDEDLLMDILSSSNRLKKKE</sequence>
<dbReference type="InterPro" id="IPR007791">
    <property type="entry name" value="DjlA_N"/>
</dbReference>
<dbReference type="AlphaFoldDB" id="A0A081BS58"/>
<dbReference type="EMBL" id="DF820461">
    <property type="protein sequence ID" value="GAK54239.1"/>
    <property type="molecule type" value="Genomic_DNA"/>
</dbReference>
<proteinExistence type="predicted"/>
<evidence type="ECO:0000313" key="3">
    <source>
        <dbReference type="Proteomes" id="UP000030700"/>
    </source>
</evidence>
<organism evidence="2">
    <name type="scientific">Candidatus Moduliflexus flocculans</name>
    <dbReference type="NCBI Taxonomy" id="1499966"/>
    <lineage>
        <taxon>Bacteria</taxon>
        <taxon>Candidatus Moduliflexota</taxon>
        <taxon>Candidatus Moduliflexia</taxon>
        <taxon>Candidatus Moduliflexales</taxon>
        <taxon>Candidatus Moduliflexaceae</taxon>
    </lineage>
</organism>
<accession>A0A081BS58</accession>
<gene>
    <name evidence="2" type="ORF">U14_05518</name>
</gene>
<name>A0A081BS58_9BACT</name>
<dbReference type="Proteomes" id="UP000030700">
    <property type="component" value="Unassembled WGS sequence"/>
</dbReference>
<dbReference type="HOGENOM" id="CLU_1500684_0_0_0"/>
<feature type="domain" description="Co-chaperone DjlA N-terminal" evidence="1">
    <location>
        <begin position="13"/>
        <end position="102"/>
    </location>
</feature>
<dbReference type="Pfam" id="PF05099">
    <property type="entry name" value="TerB"/>
    <property type="match status" value="1"/>
</dbReference>
<reference evidence="2" key="1">
    <citation type="journal article" date="2015" name="PeerJ">
        <title>First genomic representation of candidate bacterial phylum KSB3 points to enhanced environmental sensing as a trigger of wastewater bulking.</title>
        <authorList>
            <person name="Sekiguchi Y."/>
            <person name="Ohashi A."/>
            <person name="Parks D.H."/>
            <person name="Yamauchi T."/>
            <person name="Tyson G.W."/>
            <person name="Hugenholtz P."/>
        </authorList>
    </citation>
    <scope>NUCLEOTIDE SEQUENCE [LARGE SCALE GENOMIC DNA]</scope>
</reference>